<dbReference type="Proteomes" id="UP000198571">
    <property type="component" value="Unassembled WGS sequence"/>
</dbReference>
<evidence type="ECO:0000313" key="3">
    <source>
        <dbReference type="Proteomes" id="UP000198571"/>
    </source>
</evidence>
<name>A0A1H9TBE6_9BACI</name>
<sequence>MRLTIGVVIFSLVALAVFFTLNSAVDWPVEVIVISSLLAGGATEWLFYQFRKNSE</sequence>
<keyword evidence="3" id="KW-1185">Reference proteome</keyword>
<keyword evidence="1" id="KW-0812">Transmembrane</keyword>
<reference evidence="3" key="1">
    <citation type="submission" date="2016-10" db="EMBL/GenBank/DDBJ databases">
        <authorList>
            <person name="Varghese N."/>
            <person name="Submissions S."/>
        </authorList>
    </citation>
    <scope>NUCLEOTIDE SEQUENCE [LARGE SCALE GENOMIC DNA]</scope>
    <source>
        <strain evidence="3">S9</strain>
    </source>
</reference>
<dbReference type="STRING" id="1601833.SAMN05518684_105236"/>
<dbReference type="RefSeq" id="WP_177174241.1">
    <property type="nucleotide sequence ID" value="NZ_FOGT01000005.1"/>
</dbReference>
<keyword evidence="1" id="KW-0472">Membrane</keyword>
<feature type="transmembrane region" description="Helical" evidence="1">
    <location>
        <begin position="7"/>
        <end position="25"/>
    </location>
</feature>
<evidence type="ECO:0000256" key="1">
    <source>
        <dbReference type="SAM" id="Phobius"/>
    </source>
</evidence>
<dbReference type="EMBL" id="FOGT01000005">
    <property type="protein sequence ID" value="SER94575.1"/>
    <property type="molecule type" value="Genomic_DNA"/>
</dbReference>
<accession>A0A1H9TBE6</accession>
<protein>
    <submittedName>
        <fullName evidence="2">Uncharacterized protein</fullName>
    </submittedName>
</protein>
<evidence type="ECO:0000313" key="2">
    <source>
        <dbReference type="EMBL" id="SER94575.1"/>
    </source>
</evidence>
<organism evidence="2 3">
    <name type="scientific">Salipaludibacillus aurantiacus</name>
    <dbReference type="NCBI Taxonomy" id="1601833"/>
    <lineage>
        <taxon>Bacteria</taxon>
        <taxon>Bacillati</taxon>
        <taxon>Bacillota</taxon>
        <taxon>Bacilli</taxon>
        <taxon>Bacillales</taxon>
        <taxon>Bacillaceae</taxon>
    </lineage>
</organism>
<feature type="transmembrane region" description="Helical" evidence="1">
    <location>
        <begin position="31"/>
        <end position="48"/>
    </location>
</feature>
<gene>
    <name evidence="2" type="ORF">SAMN05518684_105236</name>
</gene>
<keyword evidence="1" id="KW-1133">Transmembrane helix</keyword>
<dbReference type="AlphaFoldDB" id="A0A1H9TBE6"/>
<proteinExistence type="predicted"/>